<evidence type="ECO:0000256" key="7">
    <source>
        <dbReference type="ARBA" id="ARBA00022723"/>
    </source>
</evidence>
<feature type="compositionally biased region" description="Low complexity" evidence="12">
    <location>
        <begin position="14"/>
        <end position="28"/>
    </location>
</feature>
<accession>A0ABU2KC97</accession>
<dbReference type="GO" id="GO:0004802">
    <property type="term" value="F:transketolase activity"/>
    <property type="evidence" value="ECO:0007669"/>
    <property type="project" value="UniProtKB-EC"/>
</dbReference>
<dbReference type="SUPFAM" id="SSF52922">
    <property type="entry name" value="TK C-terminal domain-like"/>
    <property type="match status" value="1"/>
</dbReference>
<dbReference type="NCBIfam" id="TIGR00232">
    <property type="entry name" value="tktlase_bact"/>
    <property type="match status" value="1"/>
</dbReference>
<dbReference type="SUPFAM" id="SSF52518">
    <property type="entry name" value="Thiamin diphosphate-binding fold (THDP-binding)"/>
    <property type="match status" value="2"/>
</dbReference>
<dbReference type="Pfam" id="PF22613">
    <property type="entry name" value="Transketolase_C_1"/>
    <property type="match status" value="1"/>
</dbReference>
<dbReference type="PROSITE" id="PS00801">
    <property type="entry name" value="TRANSKETOLASE_1"/>
    <property type="match status" value="1"/>
</dbReference>
<evidence type="ECO:0000256" key="9">
    <source>
        <dbReference type="ARBA" id="ARBA00023052"/>
    </source>
</evidence>
<dbReference type="PROSITE" id="PS00802">
    <property type="entry name" value="TRANSKETOLASE_2"/>
    <property type="match status" value="1"/>
</dbReference>
<keyword evidence="15" id="KW-1185">Reference proteome</keyword>
<evidence type="ECO:0000256" key="4">
    <source>
        <dbReference type="ARBA" id="ARBA00011738"/>
    </source>
</evidence>
<dbReference type="EMBL" id="JAVREI010000016">
    <property type="protein sequence ID" value="MDT0277798.1"/>
    <property type="molecule type" value="Genomic_DNA"/>
</dbReference>
<keyword evidence="9" id="KW-0786">Thiamine pyrophosphate</keyword>
<dbReference type="InterPro" id="IPR049557">
    <property type="entry name" value="Transketolase_CS"/>
</dbReference>
<dbReference type="Pfam" id="PF02779">
    <property type="entry name" value="Transket_pyr"/>
    <property type="match status" value="1"/>
</dbReference>
<evidence type="ECO:0000256" key="12">
    <source>
        <dbReference type="SAM" id="MobiDB-lite"/>
    </source>
</evidence>
<dbReference type="SMART" id="SM00861">
    <property type="entry name" value="Transket_pyr"/>
    <property type="match status" value="1"/>
</dbReference>
<evidence type="ECO:0000256" key="1">
    <source>
        <dbReference type="ARBA" id="ARBA00001946"/>
    </source>
</evidence>
<comment type="cofactor">
    <cofactor evidence="1">
        <name>Mg(2+)</name>
        <dbReference type="ChEBI" id="CHEBI:18420"/>
    </cofactor>
</comment>
<dbReference type="Pfam" id="PF00456">
    <property type="entry name" value="Transketolase_N"/>
    <property type="match status" value="1"/>
</dbReference>
<dbReference type="InterPro" id="IPR055152">
    <property type="entry name" value="Transketolase-like_C_2"/>
</dbReference>
<organism evidence="14 15">
    <name type="scientific">Blastococcus goldschmidtiae</name>
    <dbReference type="NCBI Taxonomy" id="3075546"/>
    <lineage>
        <taxon>Bacteria</taxon>
        <taxon>Bacillati</taxon>
        <taxon>Actinomycetota</taxon>
        <taxon>Actinomycetes</taxon>
        <taxon>Geodermatophilales</taxon>
        <taxon>Geodermatophilaceae</taxon>
        <taxon>Blastococcus</taxon>
    </lineage>
</organism>
<comment type="subunit">
    <text evidence="4">Homodimer.</text>
</comment>
<evidence type="ECO:0000256" key="5">
    <source>
        <dbReference type="ARBA" id="ARBA00013152"/>
    </source>
</evidence>
<evidence type="ECO:0000256" key="2">
    <source>
        <dbReference type="ARBA" id="ARBA00001964"/>
    </source>
</evidence>
<evidence type="ECO:0000259" key="13">
    <source>
        <dbReference type="SMART" id="SM00861"/>
    </source>
</evidence>
<proteinExistence type="inferred from homology"/>
<dbReference type="RefSeq" id="WP_311346600.1">
    <property type="nucleotide sequence ID" value="NZ_JAVREI010000016.1"/>
</dbReference>
<evidence type="ECO:0000256" key="3">
    <source>
        <dbReference type="ARBA" id="ARBA00007131"/>
    </source>
</evidence>
<dbReference type="Gene3D" id="3.40.50.970">
    <property type="match status" value="2"/>
</dbReference>
<protein>
    <recommendedName>
        <fullName evidence="5 11">Transketolase</fullName>
        <ecNumber evidence="5 11">2.2.1.1</ecNumber>
    </recommendedName>
</protein>
<reference evidence="15" key="1">
    <citation type="submission" date="2023-07" db="EMBL/GenBank/DDBJ databases">
        <title>30 novel species of actinomycetes from the DSMZ collection.</title>
        <authorList>
            <person name="Nouioui I."/>
        </authorList>
    </citation>
    <scope>NUCLEOTIDE SEQUENCE [LARGE SCALE GENOMIC DNA]</scope>
    <source>
        <strain evidence="15">DSM 46792</strain>
    </source>
</reference>
<evidence type="ECO:0000256" key="6">
    <source>
        <dbReference type="ARBA" id="ARBA00022679"/>
    </source>
</evidence>
<dbReference type="InterPro" id="IPR029061">
    <property type="entry name" value="THDP-binding"/>
</dbReference>
<evidence type="ECO:0000313" key="15">
    <source>
        <dbReference type="Proteomes" id="UP001183222"/>
    </source>
</evidence>
<dbReference type="CDD" id="cd07033">
    <property type="entry name" value="TPP_PYR_DXS_TK_like"/>
    <property type="match status" value="1"/>
</dbReference>
<keyword evidence="8" id="KW-0460">Magnesium</keyword>
<name>A0ABU2KC97_9ACTN</name>
<comment type="caution">
    <text evidence="14">The sequence shown here is derived from an EMBL/GenBank/DDBJ whole genome shotgun (WGS) entry which is preliminary data.</text>
</comment>
<feature type="region of interest" description="Disordered" evidence="12">
    <location>
        <begin position="1"/>
        <end position="44"/>
    </location>
</feature>
<comment type="cofactor">
    <cofactor evidence="2">
        <name>thiamine diphosphate</name>
        <dbReference type="ChEBI" id="CHEBI:58937"/>
    </cofactor>
</comment>
<dbReference type="PANTHER" id="PTHR43522">
    <property type="entry name" value="TRANSKETOLASE"/>
    <property type="match status" value="1"/>
</dbReference>
<dbReference type="Gene3D" id="3.40.50.920">
    <property type="match status" value="1"/>
</dbReference>
<evidence type="ECO:0000256" key="10">
    <source>
        <dbReference type="ARBA" id="ARBA00049473"/>
    </source>
</evidence>
<feature type="compositionally biased region" description="Polar residues" evidence="12">
    <location>
        <begin position="1"/>
        <end position="13"/>
    </location>
</feature>
<dbReference type="PANTHER" id="PTHR43522:SF2">
    <property type="entry name" value="TRANSKETOLASE 1-RELATED"/>
    <property type="match status" value="1"/>
</dbReference>
<dbReference type="InterPro" id="IPR005478">
    <property type="entry name" value="Transketolase_bac-like"/>
</dbReference>
<keyword evidence="6 14" id="KW-0808">Transferase</keyword>
<sequence length="745" mass="79040">MAPDSTNTAHTQSTAPEAPAEAATDAPTGSPTQPTPTLPEGFGDLDRAAIDTARVLAMDAVQKAGNGHPGTAMSMAPTAYLLFQKWLRHDPSDPNWVARDRFVLSMGHSSLTLYVQLYLSGYGMELDDLKALRTWGSQTPGHPEVNHTPGVETTTGPLGQGVGNAVGMAMAARRERGLFDPDAPEGQSLFDHTIWAFCSDGDLEEGVSAEASSLAGTQQLGNLVLVYDDNEISIEDDTNVAFTEDVGKRYEAYGWHVQHVDDGEDLAALDAAFAAAKAETQRPSIIVLRTIIGWPSPNKQNTGAAHGSALGEDEVKATKEVLGLDPETSFDVAPGVIEHARKVVDRGREAHAAWQEQFDAWKQGNPDGAALLERMTTRTLPEGWAEKLPSWDADPKGVATRKASGEVLAALYPVVPELWGGSADLAESNNTAVKGEPSFLPASRQTKMWSGGPYGRTLHFGVREHAMGAVMNGIALHGGTRVYGGTFLTFSDYMRGAVRLAALMQLPVTYVWTHDSIGLGEDGPTHQPIEHFAALRAIPGLDVVRPADANEVAVAWRTVLENNDRPAGLLLSRQNLPVFDRGELGSAEGTARGAYVLAEASSGTPEVILMGTGSEVQIAVAARERLEADGVPTRVVSVPCVEWFAEQDQAYKDEVLPPSVRARVSVEAGVPMGWREFVGDAGRIVGLTHYGASAAYSVLYEKFGLTDEAVVTAARESIAAAASGNAVPAGPVAATGGLPHPTGDR</sequence>
<dbReference type="EC" id="2.2.1.1" evidence="5 11"/>
<dbReference type="InterPro" id="IPR005474">
    <property type="entry name" value="Transketolase_N"/>
</dbReference>
<dbReference type="InterPro" id="IPR020826">
    <property type="entry name" value="Transketolase_BS"/>
</dbReference>
<feature type="region of interest" description="Disordered" evidence="12">
    <location>
        <begin position="140"/>
        <end position="159"/>
    </location>
</feature>
<dbReference type="InterPro" id="IPR005475">
    <property type="entry name" value="Transketolase-like_Pyr-bd"/>
</dbReference>
<dbReference type="InterPro" id="IPR009014">
    <property type="entry name" value="Transketo_C/PFOR_II"/>
</dbReference>
<gene>
    <name evidence="14" type="primary">tkt</name>
    <name evidence="14" type="ORF">RM425_18010</name>
</gene>
<evidence type="ECO:0000313" key="14">
    <source>
        <dbReference type="EMBL" id="MDT0277798.1"/>
    </source>
</evidence>
<comment type="catalytic activity">
    <reaction evidence="10">
        <text>D-sedoheptulose 7-phosphate + D-glyceraldehyde 3-phosphate = aldehydo-D-ribose 5-phosphate + D-xylulose 5-phosphate</text>
        <dbReference type="Rhea" id="RHEA:10508"/>
        <dbReference type="ChEBI" id="CHEBI:57483"/>
        <dbReference type="ChEBI" id="CHEBI:57737"/>
        <dbReference type="ChEBI" id="CHEBI:58273"/>
        <dbReference type="ChEBI" id="CHEBI:59776"/>
        <dbReference type="EC" id="2.2.1.1"/>
    </reaction>
</comment>
<evidence type="ECO:0000256" key="8">
    <source>
        <dbReference type="ARBA" id="ARBA00022842"/>
    </source>
</evidence>
<feature type="domain" description="Transketolase-like pyrimidine-binding" evidence="13">
    <location>
        <begin position="398"/>
        <end position="578"/>
    </location>
</feature>
<dbReference type="InterPro" id="IPR033247">
    <property type="entry name" value="Transketolase_fam"/>
</dbReference>
<dbReference type="Proteomes" id="UP001183222">
    <property type="component" value="Unassembled WGS sequence"/>
</dbReference>
<keyword evidence="7" id="KW-0479">Metal-binding</keyword>
<evidence type="ECO:0000256" key="11">
    <source>
        <dbReference type="NCBIfam" id="TIGR00232"/>
    </source>
</evidence>
<comment type="similarity">
    <text evidence="3">Belongs to the transketolase family.</text>
</comment>
<dbReference type="CDD" id="cd02012">
    <property type="entry name" value="TPP_TK"/>
    <property type="match status" value="1"/>
</dbReference>